<dbReference type="EC" id="2.3.2.27" evidence="2"/>
<protein>
    <recommendedName>
        <fullName evidence="2">RING-type E3 ubiquitin transferase</fullName>
        <ecNumber evidence="2">2.3.2.27</ecNumber>
    </recommendedName>
</protein>
<dbReference type="GO" id="GO:0061630">
    <property type="term" value="F:ubiquitin protein ligase activity"/>
    <property type="evidence" value="ECO:0007669"/>
    <property type="project" value="UniProtKB-EC"/>
</dbReference>
<dbReference type="PANTHER" id="PTHR15710:SF229">
    <property type="entry name" value="E3 UBIQUITIN-PROTEIN LIGASE RNF181-LIKE"/>
    <property type="match status" value="1"/>
</dbReference>
<dbReference type="EMBL" id="PDCK01000039">
    <property type="protein sequence ID" value="PRQ58695.1"/>
    <property type="molecule type" value="Genomic_DNA"/>
</dbReference>
<reference evidence="8 9" key="1">
    <citation type="journal article" date="2018" name="Nat. Genet.">
        <title>The Rosa genome provides new insights in the design of modern roses.</title>
        <authorList>
            <person name="Bendahmane M."/>
        </authorList>
    </citation>
    <scope>NUCLEOTIDE SEQUENCE [LARGE SCALE GENOMIC DNA]</scope>
    <source>
        <strain evidence="9">cv. Old Blush</strain>
    </source>
</reference>
<dbReference type="PANTHER" id="PTHR15710">
    <property type="entry name" value="E3 UBIQUITIN-PROTEIN LIGASE PRAJA"/>
    <property type="match status" value="1"/>
</dbReference>
<evidence type="ECO:0000256" key="6">
    <source>
        <dbReference type="PROSITE-ProRule" id="PRU00175"/>
    </source>
</evidence>
<comment type="caution">
    <text evidence="8">The sequence shown here is derived from an EMBL/GenBank/DDBJ whole genome shotgun (WGS) entry which is preliminary data.</text>
</comment>
<sequence>MSAERHIFHSTVSQVPVPILDEGEGTLVILRLLKQSRFWYDNPRDFTQDGEPTLVDEQALLVRPGPAKLKFIAEHLLRMGVPPEEHEAILQKFIQRYLVPIDDTPHYVPYTVNILDISVSLLGSADYHEIVDWVAQEHIVYEDHWGTNKLKFVPASRSWIKSLKKIKLDTLEVDLGSCAICLDDFANCVDQLVTTLPCKHQYHVDCIVQSLEISHLCPLCRYPMPTVEADEQ</sequence>
<evidence type="ECO:0000259" key="7">
    <source>
        <dbReference type="PROSITE" id="PS50089"/>
    </source>
</evidence>
<evidence type="ECO:0000256" key="4">
    <source>
        <dbReference type="ARBA" id="ARBA00022771"/>
    </source>
</evidence>
<dbReference type="InterPro" id="IPR013083">
    <property type="entry name" value="Znf_RING/FYVE/PHD"/>
</dbReference>
<comment type="catalytic activity">
    <reaction evidence="1">
        <text>S-ubiquitinyl-[E2 ubiquitin-conjugating enzyme]-L-cysteine + [acceptor protein]-L-lysine = [E2 ubiquitin-conjugating enzyme]-L-cysteine + N(6)-ubiquitinyl-[acceptor protein]-L-lysine.</text>
        <dbReference type="EC" id="2.3.2.27"/>
    </reaction>
</comment>
<keyword evidence="3" id="KW-0479">Metal-binding</keyword>
<dbReference type="SMART" id="SM00184">
    <property type="entry name" value="RING"/>
    <property type="match status" value="1"/>
</dbReference>
<dbReference type="Gene3D" id="3.30.40.10">
    <property type="entry name" value="Zinc/RING finger domain, C3HC4 (zinc finger)"/>
    <property type="match status" value="1"/>
</dbReference>
<evidence type="ECO:0000256" key="1">
    <source>
        <dbReference type="ARBA" id="ARBA00000900"/>
    </source>
</evidence>
<evidence type="ECO:0000313" key="8">
    <source>
        <dbReference type="EMBL" id="PRQ58695.1"/>
    </source>
</evidence>
<dbReference type="OrthoDB" id="4348522at2759"/>
<dbReference type="AlphaFoldDB" id="A0A2P6SJ34"/>
<dbReference type="SUPFAM" id="SSF57850">
    <property type="entry name" value="RING/U-box"/>
    <property type="match status" value="1"/>
</dbReference>
<evidence type="ECO:0000256" key="3">
    <source>
        <dbReference type="ARBA" id="ARBA00022723"/>
    </source>
</evidence>
<name>A0A2P6SJ34_ROSCH</name>
<dbReference type="InterPro" id="IPR001841">
    <property type="entry name" value="Znf_RING"/>
</dbReference>
<gene>
    <name evidence="8" type="ORF">RchiOBHm_Chr1g0362121</name>
</gene>
<keyword evidence="4 6" id="KW-0863">Zinc-finger</keyword>
<feature type="domain" description="RING-type" evidence="7">
    <location>
        <begin position="178"/>
        <end position="221"/>
    </location>
</feature>
<evidence type="ECO:0000313" key="9">
    <source>
        <dbReference type="Proteomes" id="UP000238479"/>
    </source>
</evidence>
<dbReference type="PROSITE" id="PS50089">
    <property type="entry name" value="ZF_RING_2"/>
    <property type="match status" value="1"/>
</dbReference>
<evidence type="ECO:0000256" key="5">
    <source>
        <dbReference type="ARBA" id="ARBA00022833"/>
    </source>
</evidence>
<proteinExistence type="predicted"/>
<dbReference type="GO" id="GO:0016567">
    <property type="term" value="P:protein ubiquitination"/>
    <property type="evidence" value="ECO:0007669"/>
    <property type="project" value="TreeGrafter"/>
</dbReference>
<dbReference type="GO" id="GO:0005737">
    <property type="term" value="C:cytoplasm"/>
    <property type="evidence" value="ECO:0007669"/>
    <property type="project" value="TreeGrafter"/>
</dbReference>
<dbReference type="OMA" id="RLRTMPC"/>
<dbReference type="Pfam" id="PF13639">
    <property type="entry name" value="zf-RING_2"/>
    <property type="match status" value="1"/>
</dbReference>
<accession>A0A2P6SJ34</accession>
<keyword evidence="9" id="KW-1185">Reference proteome</keyword>
<evidence type="ECO:0000256" key="2">
    <source>
        <dbReference type="ARBA" id="ARBA00012483"/>
    </source>
</evidence>
<keyword evidence="5" id="KW-0862">Zinc</keyword>
<organism evidence="8 9">
    <name type="scientific">Rosa chinensis</name>
    <name type="common">China rose</name>
    <dbReference type="NCBI Taxonomy" id="74649"/>
    <lineage>
        <taxon>Eukaryota</taxon>
        <taxon>Viridiplantae</taxon>
        <taxon>Streptophyta</taxon>
        <taxon>Embryophyta</taxon>
        <taxon>Tracheophyta</taxon>
        <taxon>Spermatophyta</taxon>
        <taxon>Magnoliopsida</taxon>
        <taxon>eudicotyledons</taxon>
        <taxon>Gunneridae</taxon>
        <taxon>Pentapetalae</taxon>
        <taxon>rosids</taxon>
        <taxon>fabids</taxon>
        <taxon>Rosales</taxon>
        <taxon>Rosaceae</taxon>
        <taxon>Rosoideae</taxon>
        <taxon>Rosoideae incertae sedis</taxon>
        <taxon>Rosa</taxon>
    </lineage>
</organism>
<dbReference type="GO" id="GO:0008270">
    <property type="term" value="F:zinc ion binding"/>
    <property type="evidence" value="ECO:0007669"/>
    <property type="project" value="UniProtKB-KW"/>
</dbReference>
<dbReference type="Proteomes" id="UP000238479">
    <property type="component" value="Chromosome 1"/>
</dbReference>
<dbReference type="Gramene" id="PRQ58695">
    <property type="protein sequence ID" value="PRQ58695"/>
    <property type="gene ID" value="RchiOBHm_Chr1g0362121"/>
</dbReference>